<evidence type="ECO:0000256" key="1">
    <source>
        <dbReference type="SAM" id="MobiDB-lite"/>
    </source>
</evidence>
<evidence type="ECO:0000313" key="4">
    <source>
        <dbReference type="Proteomes" id="UP000246078"/>
    </source>
</evidence>
<organism evidence="3 4">
    <name type="scientific">Trypanosoma cruzi</name>
    <dbReference type="NCBI Taxonomy" id="5693"/>
    <lineage>
        <taxon>Eukaryota</taxon>
        <taxon>Discoba</taxon>
        <taxon>Euglenozoa</taxon>
        <taxon>Kinetoplastea</taxon>
        <taxon>Metakinetoplastina</taxon>
        <taxon>Trypanosomatida</taxon>
        <taxon>Trypanosomatidae</taxon>
        <taxon>Trypanosoma</taxon>
        <taxon>Schizotrypanum</taxon>
    </lineage>
</organism>
<dbReference type="VEuPathDB" id="TriTrypDB:TcCLB.511183.260"/>
<comment type="caution">
    <text evidence="3">The sequence shown here is derived from an EMBL/GenBank/DDBJ whole genome shotgun (WGS) entry which is preliminary data.</text>
</comment>
<dbReference type="VEuPathDB" id="TriTrypDB:TcCL_Unassigned03847"/>
<proteinExistence type="predicted"/>
<feature type="signal peptide" evidence="2">
    <location>
        <begin position="1"/>
        <end position="27"/>
    </location>
</feature>
<feature type="compositionally biased region" description="Polar residues" evidence="1">
    <location>
        <begin position="212"/>
        <end position="225"/>
    </location>
</feature>
<feature type="compositionally biased region" description="Basic and acidic residues" evidence="1">
    <location>
        <begin position="257"/>
        <end position="266"/>
    </location>
</feature>
<feature type="compositionally biased region" description="Polar residues" evidence="1">
    <location>
        <begin position="279"/>
        <end position="294"/>
    </location>
</feature>
<feature type="chain" id="PRO_5016044595" evidence="2">
    <location>
        <begin position="28"/>
        <end position="317"/>
    </location>
</feature>
<dbReference type="Proteomes" id="UP000246078">
    <property type="component" value="Unassembled WGS sequence"/>
</dbReference>
<accession>A0A2V2XGP8</accession>
<dbReference type="AlphaFoldDB" id="A0A2V2XGP8"/>
<evidence type="ECO:0000256" key="2">
    <source>
        <dbReference type="SAM" id="SignalP"/>
    </source>
</evidence>
<dbReference type="VEuPathDB" id="TriTrypDB:C3747_8g427"/>
<sequence>MAMMMTGRALLVCALCVLWSGLSGIAADDAGSAGEKLLSNWQKLLKSECETDNTSKTDGKLNESAVNCCVHHAMRELCNDVYGKILKETEDSQVGGICKEYAGKPNDADKCPKPQTEPSPGTGATVGISVPEGLGNEEELRKQSEEAPGAPPEDLDPKPTGLPASPPVEGSPDKAKDVRVPNSEEGSVSMEPTKDSAEGGIVPIADTDHNEASNGQTESTTTTPPDASDNANKKTEKGTGENIPNNTNESDVAGTEGKTDENKDNNPNETALHVAGMKTVTTTPGDSDGSTAVSHTTSPLLLLLLVACAAAAAVVAA</sequence>
<dbReference type="VEuPathDB" id="TriTrypDB:ECC02_007986"/>
<evidence type="ECO:0000313" key="3">
    <source>
        <dbReference type="EMBL" id="PWV19981.1"/>
    </source>
</evidence>
<feature type="region of interest" description="Disordered" evidence="1">
    <location>
        <begin position="105"/>
        <end position="294"/>
    </location>
</feature>
<keyword evidence="2" id="KW-0732">Signal</keyword>
<dbReference type="VEuPathDB" id="TriTrypDB:TcYC6_0158500"/>
<dbReference type="VEuPathDB" id="TriTrypDB:TcCLB.506993.180"/>
<protein>
    <submittedName>
        <fullName evidence="3">Mucin-associated surface protein (MASP)</fullName>
    </submittedName>
</protein>
<gene>
    <name evidence="3" type="ORF">C3747_8g427</name>
</gene>
<name>A0A2V2XGP8_TRYCR</name>
<dbReference type="EMBL" id="PRFC01000008">
    <property type="protein sequence ID" value="PWV19981.1"/>
    <property type="molecule type" value="Genomic_DNA"/>
</dbReference>
<dbReference type="VEuPathDB" id="TriTrypDB:Tc_MARK_7058"/>
<dbReference type="VEuPathDB" id="TriTrypDB:TcCLB.508081.50"/>
<reference evidence="3 4" key="1">
    <citation type="journal article" date="2018" name="Microb. Genom.">
        <title>Expanding an expanded genome: long-read sequencing of Trypanosoma cruzi.</title>
        <authorList>
            <person name="Berna L."/>
            <person name="Rodriguez M."/>
            <person name="Chiribao M.L."/>
            <person name="Parodi-Talice A."/>
            <person name="Pita S."/>
            <person name="Rijo G."/>
            <person name="Alvarez-Valin F."/>
            <person name="Robello C."/>
        </authorList>
    </citation>
    <scope>NUCLEOTIDE SEQUENCE [LARGE SCALE GENOMIC DNA]</scope>
    <source>
        <strain evidence="3 4">TCC</strain>
    </source>
</reference>